<dbReference type="PROSITE" id="PS50911">
    <property type="entry name" value="CHAP"/>
    <property type="match status" value="1"/>
</dbReference>
<evidence type="ECO:0000313" key="4">
    <source>
        <dbReference type="Proteomes" id="UP000254924"/>
    </source>
</evidence>
<dbReference type="InterPro" id="IPR038765">
    <property type="entry name" value="Papain-like_cys_pep_sf"/>
</dbReference>
<name>A0A380KF53_9STRE</name>
<gene>
    <name evidence="3" type="ORF">NCTC12224_02593</name>
</gene>
<evidence type="ECO:0000256" key="1">
    <source>
        <dbReference type="SAM" id="MobiDB-lite"/>
    </source>
</evidence>
<dbReference type="Proteomes" id="UP000254924">
    <property type="component" value="Unassembled WGS sequence"/>
</dbReference>
<protein>
    <submittedName>
        <fullName evidence="3">Signal peptide</fullName>
    </submittedName>
</protein>
<evidence type="ECO:0000259" key="2">
    <source>
        <dbReference type="PROSITE" id="PS50911"/>
    </source>
</evidence>
<dbReference type="AlphaFoldDB" id="A0A380KF53"/>
<reference evidence="3 4" key="1">
    <citation type="submission" date="2018-06" db="EMBL/GenBank/DDBJ databases">
        <authorList>
            <consortium name="Pathogen Informatics"/>
            <person name="Doyle S."/>
        </authorList>
    </citation>
    <scope>NUCLEOTIDE SEQUENCE [LARGE SCALE GENOMIC DNA]</scope>
    <source>
        <strain evidence="3 4">NCTC12224</strain>
    </source>
</reference>
<dbReference type="EMBL" id="UHFN01000007">
    <property type="protein sequence ID" value="SUN63712.1"/>
    <property type="molecule type" value="Genomic_DNA"/>
</dbReference>
<dbReference type="InterPro" id="IPR041219">
    <property type="entry name" value="Phage_lysozyme2"/>
</dbReference>
<keyword evidence="4" id="KW-1185">Reference proteome</keyword>
<dbReference type="Pfam" id="PF18013">
    <property type="entry name" value="Phage_lysozyme2"/>
    <property type="match status" value="1"/>
</dbReference>
<sequence length="468" mass="49959">MKKAFKRKVFLALGFLMAPFLLLLTLFVLLFHASISGSCSTSSSYSTTSDTVSAGASDTDPFTKGTKANQNAEKLVQSWINVGLSGASATGLAGWINSEGGFAMFGRAEGHSGNDLESNSIAYGNRPKGLSYYTTEGGGGTYQITPFTKYAPLGDAKWEDIDSMNHYVMTAIKNGDWNASMDMTGGNHSFEQFAKMTDVKQAALVWQAYERGNPAYINKDQKQADAQKFYDLFDGGKYSFDAAKFKANFGTSSDKASTGDDSSNSSSSKSKCKHSSSGGSWGDDGTGLVNYKNLNAWKAEDLPDDLKKYAIDPKSVGLAFRSREGWKVLASSGGQCTDLSASLMYALWEKDGQHPSQSSGNGNAVVSNWVAAFGGSQSDKPSAGAVFSSAAGTGGSGGYGHTGVVSHVFENGDYLVVEQNFDTYSGENKGFGQFTWNYRYVTADAAGYTFYSPAQKGYSIVKEAKTVD</sequence>
<dbReference type="InterPro" id="IPR007921">
    <property type="entry name" value="CHAP_dom"/>
</dbReference>
<evidence type="ECO:0000313" key="3">
    <source>
        <dbReference type="EMBL" id="SUN63712.1"/>
    </source>
</evidence>
<feature type="compositionally biased region" description="Low complexity" evidence="1">
    <location>
        <begin position="39"/>
        <end position="53"/>
    </location>
</feature>
<dbReference type="Gene3D" id="1.10.530.10">
    <property type="match status" value="1"/>
</dbReference>
<dbReference type="Pfam" id="PF05257">
    <property type="entry name" value="CHAP"/>
    <property type="match status" value="1"/>
</dbReference>
<dbReference type="Gene3D" id="3.90.1720.10">
    <property type="entry name" value="endopeptidase domain like (from Nostoc punctiforme)"/>
    <property type="match status" value="1"/>
</dbReference>
<accession>A0A380KF53</accession>
<feature type="domain" description="Peptidase C51" evidence="2">
    <location>
        <begin position="311"/>
        <end position="453"/>
    </location>
</feature>
<proteinExistence type="predicted"/>
<organism evidence="3 4">
    <name type="scientific">Streptococcus hyointestinalis</name>
    <dbReference type="NCBI Taxonomy" id="1337"/>
    <lineage>
        <taxon>Bacteria</taxon>
        <taxon>Bacillati</taxon>
        <taxon>Bacillota</taxon>
        <taxon>Bacilli</taxon>
        <taxon>Lactobacillales</taxon>
        <taxon>Streptococcaceae</taxon>
        <taxon>Streptococcus</taxon>
    </lineage>
</organism>
<feature type="compositionally biased region" description="Low complexity" evidence="1">
    <location>
        <begin position="255"/>
        <end position="269"/>
    </location>
</feature>
<feature type="region of interest" description="Disordered" evidence="1">
    <location>
        <begin position="251"/>
        <end position="280"/>
    </location>
</feature>
<dbReference type="SUPFAM" id="SSF54001">
    <property type="entry name" value="Cysteine proteinases"/>
    <property type="match status" value="1"/>
</dbReference>
<feature type="region of interest" description="Disordered" evidence="1">
    <location>
        <begin position="39"/>
        <end position="66"/>
    </location>
</feature>